<comment type="caution">
    <text evidence="4">The sequence shown here is derived from an EMBL/GenBank/DDBJ whole genome shotgun (WGS) entry which is preliminary data.</text>
</comment>
<protein>
    <recommendedName>
        <fullName evidence="3">DUF4340 domain-containing protein</fullName>
    </recommendedName>
</protein>
<feature type="domain" description="DUF4340" evidence="3">
    <location>
        <begin position="66"/>
        <end position="176"/>
    </location>
</feature>
<keyword evidence="2" id="KW-0732">Signal</keyword>
<dbReference type="AlphaFoldDB" id="A0A1V2DRW1"/>
<feature type="region of interest" description="Disordered" evidence="1">
    <location>
        <begin position="166"/>
        <end position="202"/>
    </location>
</feature>
<proteinExistence type="predicted"/>
<dbReference type="EMBL" id="MSCW01000007">
    <property type="protein sequence ID" value="ONF43081.1"/>
    <property type="molecule type" value="Genomic_DNA"/>
</dbReference>
<evidence type="ECO:0000256" key="2">
    <source>
        <dbReference type="SAM" id="SignalP"/>
    </source>
</evidence>
<dbReference type="InterPro" id="IPR025641">
    <property type="entry name" value="DUF4340"/>
</dbReference>
<keyword evidence="5" id="KW-1185">Reference proteome</keyword>
<organism evidence="4 5">
    <name type="scientific">Marinobacter lutaoensis</name>
    <dbReference type="NCBI Taxonomy" id="135739"/>
    <lineage>
        <taxon>Bacteria</taxon>
        <taxon>Pseudomonadati</taxon>
        <taxon>Pseudomonadota</taxon>
        <taxon>Gammaproteobacteria</taxon>
        <taxon>Pseudomonadales</taxon>
        <taxon>Marinobacteraceae</taxon>
        <taxon>Marinobacter</taxon>
    </lineage>
</organism>
<accession>A0A1V2DRW1</accession>
<dbReference type="OrthoDB" id="5431982at2"/>
<feature type="compositionally biased region" description="Acidic residues" evidence="1">
    <location>
        <begin position="177"/>
        <end position="186"/>
    </location>
</feature>
<dbReference type="STRING" id="135739.BTO32_10310"/>
<gene>
    <name evidence="4" type="ORF">BTO32_10310</name>
</gene>
<name>A0A1V2DRW1_9GAMM</name>
<feature type="signal peptide" evidence="2">
    <location>
        <begin position="1"/>
        <end position="27"/>
    </location>
</feature>
<dbReference type="Pfam" id="PF14238">
    <property type="entry name" value="DUF4340"/>
    <property type="match status" value="1"/>
</dbReference>
<evidence type="ECO:0000313" key="4">
    <source>
        <dbReference type="EMBL" id="ONF43081.1"/>
    </source>
</evidence>
<dbReference type="Proteomes" id="UP000189339">
    <property type="component" value="Unassembled WGS sequence"/>
</dbReference>
<evidence type="ECO:0000259" key="3">
    <source>
        <dbReference type="Pfam" id="PF14238"/>
    </source>
</evidence>
<feature type="compositionally biased region" description="Basic and acidic residues" evidence="1">
    <location>
        <begin position="166"/>
        <end position="175"/>
    </location>
</feature>
<evidence type="ECO:0000256" key="1">
    <source>
        <dbReference type="SAM" id="MobiDB-lite"/>
    </source>
</evidence>
<reference evidence="4 5" key="1">
    <citation type="submission" date="2016-12" db="EMBL/GenBank/DDBJ databases">
        <title>Marinobacter lutaoensis whole genome sequencing.</title>
        <authorList>
            <person name="Verma A."/>
            <person name="Krishnamurthi S."/>
        </authorList>
    </citation>
    <scope>NUCLEOTIDE SEQUENCE [LARGE SCALE GENOMIC DNA]</scope>
    <source>
        <strain evidence="4 5">T5054</strain>
    </source>
</reference>
<dbReference type="RefSeq" id="WP_076724559.1">
    <property type="nucleotide sequence ID" value="NZ_JABWTC010000022.1"/>
</dbReference>
<feature type="compositionally biased region" description="Polar residues" evidence="1">
    <location>
        <begin position="193"/>
        <end position="202"/>
    </location>
</feature>
<feature type="chain" id="PRO_5043151243" description="DUF4340 domain-containing protein" evidence="2">
    <location>
        <begin position="28"/>
        <end position="202"/>
    </location>
</feature>
<evidence type="ECO:0000313" key="5">
    <source>
        <dbReference type="Proteomes" id="UP000189339"/>
    </source>
</evidence>
<sequence length="202" mass="21727">MKRNLTLLSIVLALQLALAGLVWSTQAATPAASHAPLLPDVDKATEITLVDPDDGSLTLRRVDGQWQLDDGQKADADTVAQLLDRLAALKESFPVARTEDARARFKVADDHFRRKVILRDGDRPLATLLVGSAPAMGESHVRLADTDPIYRVALPVYDLPVTADHWRAREPKPAEAADTDTGEAEDPPAQAGAASQNSPEGE</sequence>